<organism evidence="1 2">
    <name type="scientific">Vararia minispora EC-137</name>
    <dbReference type="NCBI Taxonomy" id="1314806"/>
    <lineage>
        <taxon>Eukaryota</taxon>
        <taxon>Fungi</taxon>
        <taxon>Dikarya</taxon>
        <taxon>Basidiomycota</taxon>
        <taxon>Agaricomycotina</taxon>
        <taxon>Agaricomycetes</taxon>
        <taxon>Russulales</taxon>
        <taxon>Lachnocladiaceae</taxon>
        <taxon>Vararia</taxon>
    </lineage>
</organism>
<reference evidence="1" key="2">
    <citation type="journal article" date="2022" name="New Phytol.">
        <title>Evolutionary transition to the ectomycorrhizal habit in the genomes of a hyperdiverse lineage of mushroom-forming fungi.</title>
        <authorList>
            <person name="Looney B."/>
            <person name="Miyauchi S."/>
            <person name="Morin E."/>
            <person name="Drula E."/>
            <person name="Courty P.E."/>
            <person name="Kohler A."/>
            <person name="Kuo A."/>
            <person name="LaButti K."/>
            <person name="Pangilinan J."/>
            <person name="Lipzen A."/>
            <person name="Riley R."/>
            <person name="Andreopoulos W."/>
            <person name="He G."/>
            <person name="Johnson J."/>
            <person name="Nolan M."/>
            <person name="Tritt A."/>
            <person name="Barry K.W."/>
            <person name="Grigoriev I.V."/>
            <person name="Nagy L.G."/>
            <person name="Hibbett D."/>
            <person name="Henrissat B."/>
            <person name="Matheny P.B."/>
            <person name="Labbe J."/>
            <person name="Martin F.M."/>
        </authorList>
    </citation>
    <scope>NUCLEOTIDE SEQUENCE</scope>
    <source>
        <strain evidence="1">EC-137</strain>
    </source>
</reference>
<dbReference type="Proteomes" id="UP000814128">
    <property type="component" value="Unassembled WGS sequence"/>
</dbReference>
<comment type="caution">
    <text evidence="1">The sequence shown here is derived from an EMBL/GenBank/DDBJ whole genome shotgun (WGS) entry which is preliminary data.</text>
</comment>
<name>A0ACB8QRX0_9AGAM</name>
<proteinExistence type="predicted"/>
<evidence type="ECO:0000313" key="1">
    <source>
        <dbReference type="EMBL" id="KAI0034290.1"/>
    </source>
</evidence>
<keyword evidence="2" id="KW-1185">Reference proteome</keyword>
<gene>
    <name evidence="1" type="ORF">K488DRAFT_84143</name>
</gene>
<accession>A0ACB8QRX0</accession>
<evidence type="ECO:0000313" key="2">
    <source>
        <dbReference type="Proteomes" id="UP000814128"/>
    </source>
</evidence>
<sequence>MTAVLSAVDVFRKENIMASLDDNHVNYSPTLSQADWKAKYYEMADMLAETRNELDDFHTSSKELEEELERELQRTEKAQQDLKVKLERAQGEREDWKAKFMALQTNHNTATTSLQRELDQLRAEHQKIKVQLRELEMGNDDLERNERAVTSSLADVEAKYARALEEKILLEHELLDKAHVEEECQRLKDELRDANAEISILRDQLEAVNARSTFDSSSSISTPPTPASSLQHSAEDLIHTKPPSDLRLADLEPEPSPASEAPLGTPRASISSTSSLDSESGRQALLAKAGVLPRPPQTPSSTARSSGLPTPTKRASPSTPSRIPPRTTVTRPTPRVAPAAANAAGSIPVSASRSKGVQMVSEMRAKVRNLEQKIHTRVPRMRIGSSSRPNTSAPSTVISASTSRSSNLSLLTPSVSSGSAGSGDLRRHQSLNSRSSVDNKRNGDTGWVLVMEDSPSPDKTKKSRQDQNGSPDPVSPTPSHPFSSTAPPLASPNFALGRSVAMPSGSKPPQSRRSLEGRSGIGTSAIGSSIPAPSSRPATPTFLPVPTASLYASTTDGPKRSTGPSNIKRSSLGSIPRSPTHDNYMSDSGIPGLDRPISVPISRFAKGASNSPSSFKGSPTIRTPLDHPNVTLRSSKLPALGQSRIGRPGGTTSGRLSTGGEDASAVGRPRAGSTLRF</sequence>
<protein>
    <submittedName>
        <fullName evidence="1">Uncharacterized protein</fullName>
    </submittedName>
</protein>
<dbReference type="EMBL" id="MU273503">
    <property type="protein sequence ID" value="KAI0034290.1"/>
    <property type="molecule type" value="Genomic_DNA"/>
</dbReference>
<reference evidence="1" key="1">
    <citation type="submission" date="2021-02" db="EMBL/GenBank/DDBJ databases">
        <authorList>
            <consortium name="DOE Joint Genome Institute"/>
            <person name="Ahrendt S."/>
            <person name="Looney B.P."/>
            <person name="Miyauchi S."/>
            <person name="Morin E."/>
            <person name="Drula E."/>
            <person name="Courty P.E."/>
            <person name="Chicoki N."/>
            <person name="Fauchery L."/>
            <person name="Kohler A."/>
            <person name="Kuo A."/>
            <person name="Labutti K."/>
            <person name="Pangilinan J."/>
            <person name="Lipzen A."/>
            <person name="Riley R."/>
            <person name="Andreopoulos W."/>
            <person name="He G."/>
            <person name="Johnson J."/>
            <person name="Barry K.W."/>
            <person name="Grigoriev I.V."/>
            <person name="Nagy L."/>
            <person name="Hibbett D."/>
            <person name="Henrissat B."/>
            <person name="Matheny P.B."/>
            <person name="Labbe J."/>
            <person name="Martin F."/>
        </authorList>
    </citation>
    <scope>NUCLEOTIDE SEQUENCE</scope>
    <source>
        <strain evidence="1">EC-137</strain>
    </source>
</reference>